<evidence type="ECO:0000256" key="1">
    <source>
        <dbReference type="SAM" id="MobiDB-lite"/>
    </source>
</evidence>
<feature type="region of interest" description="Disordered" evidence="1">
    <location>
        <begin position="1"/>
        <end position="88"/>
    </location>
</feature>
<evidence type="ECO:0000313" key="3">
    <source>
        <dbReference type="Proteomes" id="UP001174050"/>
    </source>
</evidence>
<organism evidence="2 3">
    <name type="scientific">Streptomyces ficellus</name>
    <dbReference type="NCBI Taxonomy" id="1977088"/>
    <lineage>
        <taxon>Bacteria</taxon>
        <taxon>Bacillati</taxon>
        <taxon>Actinomycetota</taxon>
        <taxon>Actinomycetes</taxon>
        <taxon>Kitasatosporales</taxon>
        <taxon>Streptomycetaceae</taxon>
        <taxon>Streptomyces</taxon>
    </lineage>
</organism>
<protein>
    <submittedName>
        <fullName evidence="2">Uncharacterized protein</fullName>
    </submittedName>
</protein>
<dbReference type="EMBL" id="JAUEPL010000063">
    <property type="protein sequence ID" value="MDN3297870.1"/>
    <property type="molecule type" value="Genomic_DNA"/>
</dbReference>
<feature type="compositionally biased region" description="Low complexity" evidence="1">
    <location>
        <begin position="42"/>
        <end position="83"/>
    </location>
</feature>
<accession>A0ABT7ZED6</accession>
<sequence length="173" mass="17995">MRPEPAPKSPGAESRAADPMAAKSPGAESPVAEPMTARSPDAHPMAGAPADRAAATATPTPAPAAGPAAQPTPAASPATQPPANGLLLRAGERDALAQRMQQALTGFVDSPQRAVEEAAGVLETAADHLTTALAERRRSLRTGWDGREGATDTEHLRVTLRAYREMTERLLRL</sequence>
<keyword evidence="3" id="KW-1185">Reference proteome</keyword>
<dbReference type="Proteomes" id="UP001174050">
    <property type="component" value="Unassembled WGS sequence"/>
</dbReference>
<dbReference type="RefSeq" id="WP_290115297.1">
    <property type="nucleotide sequence ID" value="NZ_JAUEPL010000063.1"/>
</dbReference>
<proteinExistence type="predicted"/>
<name>A0ABT7ZED6_9ACTN</name>
<comment type="caution">
    <text evidence="2">The sequence shown here is derived from an EMBL/GenBank/DDBJ whole genome shotgun (WGS) entry which is preliminary data.</text>
</comment>
<evidence type="ECO:0000313" key="2">
    <source>
        <dbReference type="EMBL" id="MDN3297870.1"/>
    </source>
</evidence>
<gene>
    <name evidence="2" type="ORF">QWM81_28295</name>
</gene>
<reference evidence="2" key="1">
    <citation type="submission" date="2023-06" db="EMBL/GenBank/DDBJ databases">
        <title>WGS-Sequencing of Streptomyces ficellus isolate 21 collected from sand in Gara Djebilet Iron Mine in Algeria.</title>
        <authorList>
            <person name="Zegers G.P."/>
            <person name="Gomez A."/>
            <person name="Gueddou A."/>
            <person name="Zahara A.F."/>
            <person name="Worth M."/>
            <person name="Sevigny J.L."/>
            <person name="Tisa L."/>
        </authorList>
    </citation>
    <scope>NUCLEOTIDE SEQUENCE</scope>
    <source>
        <strain evidence="2">AS11</strain>
    </source>
</reference>